<dbReference type="InterPro" id="IPR026893">
    <property type="entry name" value="Tyr/Ser_Pase_IphP-type"/>
</dbReference>
<dbReference type="SUPFAM" id="SSF52799">
    <property type="entry name" value="(Phosphotyrosine protein) phosphatases II"/>
    <property type="match status" value="1"/>
</dbReference>
<feature type="domain" description="Tyrosine specific protein phosphatases" evidence="1">
    <location>
        <begin position="165"/>
        <end position="241"/>
    </location>
</feature>
<name>A0A6A6HWG3_9PLEO</name>
<evidence type="ECO:0000259" key="1">
    <source>
        <dbReference type="PROSITE" id="PS50056"/>
    </source>
</evidence>
<evidence type="ECO:0000313" key="2">
    <source>
        <dbReference type="EMBL" id="KAF2242535.1"/>
    </source>
</evidence>
<dbReference type="PROSITE" id="PS00383">
    <property type="entry name" value="TYR_PHOSPHATASE_1"/>
    <property type="match status" value="1"/>
</dbReference>
<dbReference type="InterPro" id="IPR016130">
    <property type="entry name" value="Tyr_Pase_AS"/>
</dbReference>
<dbReference type="InterPro" id="IPR000387">
    <property type="entry name" value="Tyr_Pase_dom"/>
</dbReference>
<dbReference type="PANTHER" id="PTHR31126:SF10">
    <property type="entry name" value="PROTEIN PHOSPHATASE, PUTATIVE (AFU_ORTHOLOGUE AFUA_6G06650)-RELATED"/>
    <property type="match status" value="1"/>
</dbReference>
<gene>
    <name evidence="2" type="ORF">BU26DRAFT_466879</name>
</gene>
<dbReference type="PROSITE" id="PS50056">
    <property type="entry name" value="TYR_PHOSPHATASE_2"/>
    <property type="match status" value="1"/>
</dbReference>
<dbReference type="PANTHER" id="PTHR31126">
    <property type="entry name" value="TYROSINE-PROTEIN PHOSPHATASE"/>
    <property type="match status" value="1"/>
</dbReference>
<dbReference type="GeneID" id="54578570"/>
<dbReference type="RefSeq" id="XP_033677539.1">
    <property type="nucleotide sequence ID" value="XM_033825240.1"/>
</dbReference>
<proteinExistence type="predicted"/>
<sequence length="293" mass="32738">MAPLYSPLKSIPNFRDVGVFINDATASRLVRAGILFRGARPDEASYQDRQRLVQDYGLKSIIDLRTKTEHIEQAQKRDARIKASAAAPQTNDDAAEPLKIPEITYHEINFNGSSFSRMLISKLSWMEFFRLIGLMLFGYRLDAIKILAPHMEAMGLVGLAVASLDVCTSEVKQVFDVLADEQNWPVLIHCTQGKDRTGLIVMLLLFLLEVHVDIVNEDYLLSEPELEAERPGRVKEIQSIGLSEQFALCPPDVVTSVHEHIGTKYGGVEEYLQSVGVTNEAVERVKDILQADA</sequence>
<keyword evidence="3" id="KW-1185">Reference proteome</keyword>
<evidence type="ECO:0000313" key="3">
    <source>
        <dbReference type="Proteomes" id="UP000800094"/>
    </source>
</evidence>
<dbReference type="GO" id="GO:0004721">
    <property type="term" value="F:phosphoprotein phosphatase activity"/>
    <property type="evidence" value="ECO:0007669"/>
    <property type="project" value="InterPro"/>
</dbReference>
<dbReference type="Proteomes" id="UP000800094">
    <property type="component" value="Unassembled WGS sequence"/>
</dbReference>
<organism evidence="2 3">
    <name type="scientific">Trematosphaeria pertusa</name>
    <dbReference type="NCBI Taxonomy" id="390896"/>
    <lineage>
        <taxon>Eukaryota</taxon>
        <taxon>Fungi</taxon>
        <taxon>Dikarya</taxon>
        <taxon>Ascomycota</taxon>
        <taxon>Pezizomycotina</taxon>
        <taxon>Dothideomycetes</taxon>
        <taxon>Pleosporomycetidae</taxon>
        <taxon>Pleosporales</taxon>
        <taxon>Massarineae</taxon>
        <taxon>Trematosphaeriaceae</taxon>
        <taxon>Trematosphaeria</taxon>
    </lineage>
</organism>
<dbReference type="Gene3D" id="3.90.190.10">
    <property type="entry name" value="Protein tyrosine phosphatase superfamily"/>
    <property type="match status" value="1"/>
</dbReference>
<reference evidence="2" key="1">
    <citation type="journal article" date="2020" name="Stud. Mycol.">
        <title>101 Dothideomycetes genomes: a test case for predicting lifestyles and emergence of pathogens.</title>
        <authorList>
            <person name="Haridas S."/>
            <person name="Albert R."/>
            <person name="Binder M."/>
            <person name="Bloem J."/>
            <person name="Labutti K."/>
            <person name="Salamov A."/>
            <person name="Andreopoulos B."/>
            <person name="Baker S."/>
            <person name="Barry K."/>
            <person name="Bills G."/>
            <person name="Bluhm B."/>
            <person name="Cannon C."/>
            <person name="Castanera R."/>
            <person name="Culley D."/>
            <person name="Daum C."/>
            <person name="Ezra D."/>
            <person name="Gonzalez J."/>
            <person name="Henrissat B."/>
            <person name="Kuo A."/>
            <person name="Liang C."/>
            <person name="Lipzen A."/>
            <person name="Lutzoni F."/>
            <person name="Magnuson J."/>
            <person name="Mondo S."/>
            <person name="Nolan M."/>
            <person name="Ohm R."/>
            <person name="Pangilinan J."/>
            <person name="Park H.-J."/>
            <person name="Ramirez L."/>
            <person name="Alfaro M."/>
            <person name="Sun H."/>
            <person name="Tritt A."/>
            <person name="Yoshinaga Y."/>
            <person name="Zwiers L.-H."/>
            <person name="Turgeon B."/>
            <person name="Goodwin S."/>
            <person name="Spatafora J."/>
            <person name="Crous P."/>
            <person name="Grigoriev I."/>
        </authorList>
    </citation>
    <scope>NUCLEOTIDE SEQUENCE</scope>
    <source>
        <strain evidence="2">CBS 122368</strain>
    </source>
</reference>
<dbReference type="AlphaFoldDB" id="A0A6A6HWG3"/>
<feature type="non-terminal residue" evidence="2">
    <location>
        <position position="293"/>
    </location>
</feature>
<dbReference type="EMBL" id="ML987207">
    <property type="protein sequence ID" value="KAF2242535.1"/>
    <property type="molecule type" value="Genomic_DNA"/>
</dbReference>
<dbReference type="OrthoDB" id="9988524at2759"/>
<dbReference type="InterPro" id="IPR029021">
    <property type="entry name" value="Prot-tyrosine_phosphatase-like"/>
</dbReference>
<accession>A0A6A6HWG3</accession>
<protein>
    <recommendedName>
        <fullName evidence="1">Tyrosine specific protein phosphatases domain-containing protein</fullName>
    </recommendedName>
</protein>
<dbReference type="Pfam" id="PF13350">
    <property type="entry name" value="Y_phosphatase3"/>
    <property type="match status" value="1"/>
</dbReference>